<dbReference type="CDD" id="cd13582">
    <property type="entry name" value="PBP2_AlgQ_like_3"/>
    <property type="match status" value="1"/>
</dbReference>
<dbReference type="SUPFAM" id="SSF53850">
    <property type="entry name" value="Periplasmic binding protein-like II"/>
    <property type="match status" value="1"/>
</dbReference>
<evidence type="ECO:0000256" key="1">
    <source>
        <dbReference type="SAM" id="MobiDB-lite"/>
    </source>
</evidence>
<dbReference type="Proteomes" id="UP000605427">
    <property type="component" value="Unassembled WGS sequence"/>
</dbReference>
<dbReference type="RefSeq" id="WP_172247565.1">
    <property type="nucleotide sequence ID" value="NZ_BMDD01000009.1"/>
</dbReference>
<feature type="compositionally biased region" description="Polar residues" evidence="1">
    <location>
        <begin position="34"/>
        <end position="43"/>
    </location>
</feature>
<reference evidence="4" key="1">
    <citation type="journal article" date="2019" name="Int. J. Syst. Evol. Microbiol.">
        <title>The Global Catalogue of Microorganisms (GCM) 10K type strain sequencing project: providing services to taxonomists for standard genome sequencing and annotation.</title>
        <authorList>
            <consortium name="The Broad Institute Genomics Platform"/>
            <consortium name="The Broad Institute Genome Sequencing Center for Infectious Disease"/>
            <person name="Wu L."/>
            <person name="Ma J."/>
        </authorList>
    </citation>
    <scope>NUCLEOTIDE SEQUENCE [LARGE SCALE GENOMIC DNA]</scope>
    <source>
        <strain evidence="4">CCM 8702</strain>
    </source>
</reference>
<accession>A0ABQ2AB19</accession>
<dbReference type="PANTHER" id="PTHR43649:SF12">
    <property type="entry name" value="DIACETYLCHITOBIOSE BINDING PROTEIN DASA"/>
    <property type="match status" value="1"/>
</dbReference>
<name>A0ABQ2AB19_9BACL</name>
<feature type="chain" id="PRO_5046775979" evidence="2">
    <location>
        <begin position="22"/>
        <end position="576"/>
    </location>
</feature>
<evidence type="ECO:0000256" key="2">
    <source>
        <dbReference type="SAM" id="SignalP"/>
    </source>
</evidence>
<dbReference type="Gene3D" id="3.40.190.10">
    <property type="entry name" value="Periplasmic binding protein-like II"/>
    <property type="match status" value="2"/>
</dbReference>
<evidence type="ECO:0000313" key="3">
    <source>
        <dbReference type="EMBL" id="GGH87357.1"/>
    </source>
</evidence>
<feature type="region of interest" description="Disordered" evidence="1">
    <location>
        <begin position="27"/>
        <end position="51"/>
    </location>
</feature>
<keyword evidence="2" id="KW-0732">Signal</keyword>
<protein>
    <submittedName>
        <fullName evidence="3">ABC transporter substrate-binding protein</fullName>
    </submittedName>
</protein>
<dbReference type="InterPro" id="IPR006059">
    <property type="entry name" value="SBP"/>
</dbReference>
<sequence>METSKKWKAAMLLTAVSVAAAGCSGGGASTDSANQAAQTTPATKDSGGDDTSPVTFSFFGGDASPNWARMQDETGKVITEKTGVTIEGEFAVSGTDQQKIALMIASGEYPELLYPKGETSKLVEAGALVDLTDLIEQYAPNIKKLYGPYMNRLKYSKDDPSIYTIPTNTAVDNTAFEAGGGFEVQLAVLEELGYPEIRTVEDFENVLKEYYAKHPTIDGQPTIPLTLNADDWKIMITVTNPAFLATGAPDDGEFYIDPETYEAKLHYKRPEEKEYFRWLNHMYNEGLIDPEAFTQKNDQYLAKISSGRVLGLIDQDWDFQEAENSLKAAGKYNKLYGHFPVTLTEEYQDHSFVDIGNASGYGLSFSTSMSEEKQIRAIKFLDWMASDEGQLLVNWGIEGKHYNVEDGKRVIPADVLDQKINDNSAFQKQTGIGLYTPFTVRYGDGVKDSTDNYYTTNYPEQITNSYSEPEKKALAAYDATTWKDLFPDKEDFPVKAWGAAYNLPAPSSSDFTVPYQKSQDIVRKAIPAAIVATPEQFDGIYDKMLTDLEGNGIPEMEAMYTQMIKDTVSSWGESAE</sequence>
<evidence type="ECO:0000313" key="4">
    <source>
        <dbReference type="Proteomes" id="UP000605427"/>
    </source>
</evidence>
<comment type="caution">
    <text evidence="3">The sequence shown here is derived from an EMBL/GenBank/DDBJ whole genome shotgun (WGS) entry which is preliminary data.</text>
</comment>
<organism evidence="3 4">
    <name type="scientific">Saccharibacillus endophyticus</name>
    <dbReference type="NCBI Taxonomy" id="2060666"/>
    <lineage>
        <taxon>Bacteria</taxon>
        <taxon>Bacillati</taxon>
        <taxon>Bacillota</taxon>
        <taxon>Bacilli</taxon>
        <taxon>Bacillales</taxon>
        <taxon>Paenibacillaceae</taxon>
        <taxon>Saccharibacillus</taxon>
    </lineage>
</organism>
<keyword evidence="4" id="KW-1185">Reference proteome</keyword>
<proteinExistence type="predicted"/>
<gene>
    <name evidence="3" type="ORF">GCM10007362_49290</name>
</gene>
<dbReference type="EMBL" id="BMDD01000009">
    <property type="protein sequence ID" value="GGH87357.1"/>
    <property type="molecule type" value="Genomic_DNA"/>
</dbReference>
<dbReference type="Pfam" id="PF13416">
    <property type="entry name" value="SBP_bac_8"/>
    <property type="match status" value="1"/>
</dbReference>
<feature type="signal peptide" evidence="2">
    <location>
        <begin position="1"/>
        <end position="21"/>
    </location>
</feature>
<dbReference type="PROSITE" id="PS51257">
    <property type="entry name" value="PROKAR_LIPOPROTEIN"/>
    <property type="match status" value="1"/>
</dbReference>
<dbReference type="PANTHER" id="PTHR43649">
    <property type="entry name" value="ARABINOSE-BINDING PROTEIN-RELATED"/>
    <property type="match status" value="1"/>
</dbReference>
<dbReference type="InterPro" id="IPR050490">
    <property type="entry name" value="Bact_solute-bd_prot1"/>
</dbReference>